<reference evidence="2" key="1">
    <citation type="journal article" date="2017" name="Genome Announc.">
        <title>Complete Genome Sequence of Mycobacterium stephanolepidis.</title>
        <authorList>
            <person name="Fukano H."/>
            <person name="Yoshida M."/>
            <person name="Katayama Y."/>
            <person name="Omatsu T."/>
            <person name="Mizutani T."/>
            <person name="Kurata O."/>
            <person name="Wada S."/>
            <person name="Hoshino Y."/>
        </authorList>
    </citation>
    <scope>NUCLEOTIDE SEQUENCE [LARGE SCALE GENOMIC DNA]</scope>
    <source>
        <strain evidence="2">NJB0901</strain>
    </source>
</reference>
<dbReference type="InterPro" id="IPR029058">
    <property type="entry name" value="AB_hydrolase_fold"/>
</dbReference>
<name>A0A1Z4F4U4_9MYCO</name>
<proteinExistence type="predicted"/>
<organism evidence="1 2">
    <name type="scientific">[Mycobacterium] stephanolepidis</name>
    <dbReference type="NCBI Taxonomy" id="1520670"/>
    <lineage>
        <taxon>Bacteria</taxon>
        <taxon>Bacillati</taxon>
        <taxon>Actinomycetota</taxon>
        <taxon>Actinomycetes</taxon>
        <taxon>Mycobacteriales</taxon>
        <taxon>Mycobacteriaceae</taxon>
        <taxon>Mycobacteroides</taxon>
    </lineage>
</organism>
<dbReference type="EMBL" id="AP018165">
    <property type="protein sequence ID" value="BAY00208.1"/>
    <property type="molecule type" value="Genomic_DNA"/>
</dbReference>
<dbReference type="OrthoDB" id="24310at2"/>
<gene>
    <name evidence="1" type="ORF">MSTE_04916</name>
</gene>
<evidence type="ECO:0000313" key="1">
    <source>
        <dbReference type="EMBL" id="BAY00208.1"/>
    </source>
</evidence>
<protein>
    <submittedName>
        <fullName evidence="1">Uncharacterized protein</fullName>
    </submittedName>
</protein>
<dbReference type="Gene3D" id="3.40.50.1820">
    <property type="entry name" value="alpha/beta hydrolase"/>
    <property type="match status" value="1"/>
</dbReference>
<dbReference type="RefSeq" id="WP_096505060.1">
    <property type="nucleotide sequence ID" value="NZ_AP018165.1"/>
</dbReference>
<sequence length="548" mass="58903">MSTGRVLVDSDETVEVTRVGWHSPLEQHPTACPEALDYLSFLRYRLTGGPAEAHDADAILVLQPGNYGGPSSLDCLANTVLRRGVEQVLAVEVWALARRSAGLEDSAGVRAAFAADAPDIAFDYYFNGAVVDGSVFEGIKANRDVPFLAEFGFARVIRDMHETLERFVPDPEVRRQKVFIGGHSGGAIVAAAFGAWDFDGIPGHDMCRGFVALDTPVDCDFGLRTHPALRVAGWPVPSLAEALYPHVVGGLRSGVLPRISGSSVALMSYALRVYATYAYLSPEVESNLNERITTSLAAGAYHRVWRILTRLIFSTGLRQVLTGRPRFRYTSAAEFGMWLGAAVSPVGVGGISVGSLDGPQGPRSFPVPAWAWRVPVVRGLVGFLLGEKPLAGPTDPEHLYRWNSAVGTGQSAEMAASAKAFAGRAAVCFEPYHASRYTIDQAFVMAGARCGDLASIQHERGMRAKPLLSLFAGLVPFAPRLPFVNVGEAHVIRGYTHVDVGFAVPRPDGVPEPLADLITSFLLRHTAPVDNRGGMDEPGRASGFRLAR</sequence>
<keyword evidence="2" id="KW-1185">Reference proteome</keyword>
<reference evidence="1 2" key="2">
    <citation type="journal article" date="2017" name="Int. J. Syst. Evol. Microbiol.">
        <title>Mycobacterium stephanolepidis sp. nov., a rapidly growing species related to Mycobacterium chelonae, isolated from marine teleost fish, Stephanolepis cirrhifer.</title>
        <authorList>
            <person name="Fukano H."/>
            <person name="Wada S."/>
            <person name="Kurata O."/>
            <person name="Katayama K."/>
            <person name="Fujiwara N."/>
            <person name="Hoshino Y."/>
        </authorList>
    </citation>
    <scope>NUCLEOTIDE SEQUENCE [LARGE SCALE GENOMIC DNA]</scope>
    <source>
        <strain evidence="1 2">NJB0901</strain>
    </source>
</reference>
<accession>A0A1Z4F4U4</accession>
<dbReference type="Proteomes" id="UP000217954">
    <property type="component" value="Chromosome"/>
</dbReference>
<dbReference type="SUPFAM" id="SSF53474">
    <property type="entry name" value="alpha/beta-Hydrolases"/>
    <property type="match status" value="1"/>
</dbReference>
<dbReference type="AlphaFoldDB" id="A0A1Z4F4U4"/>
<dbReference type="KEGG" id="mste:MSTE_04916"/>
<evidence type="ECO:0000313" key="2">
    <source>
        <dbReference type="Proteomes" id="UP000217954"/>
    </source>
</evidence>